<dbReference type="PROSITE" id="PS50109">
    <property type="entry name" value="HIS_KIN"/>
    <property type="match status" value="1"/>
</dbReference>
<dbReference type="InterPro" id="IPR036890">
    <property type="entry name" value="HATPase_C_sf"/>
</dbReference>
<accession>A0ABU1NFS5</accession>
<keyword evidence="1" id="KW-0472">Membrane</keyword>
<dbReference type="EMBL" id="JAVDRF010000005">
    <property type="protein sequence ID" value="MDR6537261.1"/>
    <property type="molecule type" value="Genomic_DNA"/>
</dbReference>
<dbReference type="Gene3D" id="3.30.565.10">
    <property type="entry name" value="Histidine kinase-like ATPase, C-terminal domain"/>
    <property type="match status" value="1"/>
</dbReference>
<keyword evidence="1" id="KW-1133">Transmembrane helix</keyword>
<feature type="transmembrane region" description="Helical" evidence="1">
    <location>
        <begin position="47"/>
        <end position="68"/>
    </location>
</feature>
<dbReference type="Pfam" id="PF02518">
    <property type="entry name" value="HATPase_c"/>
    <property type="match status" value="1"/>
</dbReference>
<evidence type="ECO:0000313" key="3">
    <source>
        <dbReference type="EMBL" id="MDR6537261.1"/>
    </source>
</evidence>
<dbReference type="Pfam" id="PF06580">
    <property type="entry name" value="His_kinase"/>
    <property type="match status" value="1"/>
</dbReference>
<dbReference type="SUPFAM" id="SSF55874">
    <property type="entry name" value="ATPase domain of HSP90 chaperone/DNA topoisomerase II/histidine kinase"/>
    <property type="match status" value="1"/>
</dbReference>
<gene>
    <name evidence="3" type="ORF">J2739_003034</name>
</gene>
<organism evidence="3 4">
    <name type="scientific">Variovorax soli</name>
    <dbReference type="NCBI Taxonomy" id="376815"/>
    <lineage>
        <taxon>Bacteria</taxon>
        <taxon>Pseudomonadati</taxon>
        <taxon>Pseudomonadota</taxon>
        <taxon>Betaproteobacteria</taxon>
        <taxon>Burkholderiales</taxon>
        <taxon>Comamonadaceae</taxon>
        <taxon>Variovorax</taxon>
    </lineage>
</organism>
<sequence length="358" mass="38591">MSEALSRNFSQKNLRHVLRHGISTAGFCCVIAVGLSVSGRGAWAPQFVYSLSIGLISWVFIDVGRLLLAGRTAKPWPHGWRGVVLVLVGIVVGFLGGNAIGDAWTGKPLLEFLSFSRDKLASTVLITVAAGVVICYFYYSLGKSKYLEGEIALAQRDAADARLKLLETQLEPHMLFNTLANLRVLIATDPSRAVAMLDRLNSYLRVTLSGSRALAHPLSAEFQRLGDYLELMSVRMGPRLAYRLELPEDLREVPVPPLLLQPLVENAIRHGLEPKVEGGEIAIGARREGQRLVLEVRDTGIGIGVDPHDDSAPRPEGGFGLSQVRERIATAYGGQGALQFAAGPAGGTCATIHLPLSA</sequence>
<dbReference type="InterPro" id="IPR010559">
    <property type="entry name" value="Sig_transdc_His_kin_internal"/>
</dbReference>
<comment type="caution">
    <text evidence="3">The sequence shown here is derived from an EMBL/GenBank/DDBJ whole genome shotgun (WGS) entry which is preliminary data.</text>
</comment>
<dbReference type="InterPro" id="IPR005467">
    <property type="entry name" value="His_kinase_dom"/>
</dbReference>
<dbReference type="InterPro" id="IPR003594">
    <property type="entry name" value="HATPase_dom"/>
</dbReference>
<protein>
    <recommendedName>
        <fullName evidence="2">Histidine kinase domain-containing protein</fullName>
    </recommendedName>
</protein>
<keyword evidence="4" id="KW-1185">Reference proteome</keyword>
<feature type="transmembrane region" description="Helical" evidence="1">
    <location>
        <begin position="120"/>
        <end position="139"/>
    </location>
</feature>
<keyword evidence="1" id="KW-0812">Transmembrane</keyword>
<dbReference type="PANTHER" id="PTHR34220:SF9">
    <property type="entry name" value="SIGNAL TRANSDUCTION HISTIDINE KINASE INTERNAL REGION DOMAIN-CONTAINING PROTEIN"/>
    <property type="match status" value="1"/>
</dbReference>
<name>A0ABU1NFS5_9BURK</name>
<dbReference type="RefSeq" id="WP_309902993.1">
    <property type="nucleotide sequence ID" value="NZ_JAVDRF010000005.1"/>
</dbReference>
<feature type="domain" description="Histidine kinase" evidence="2">
    <location>
        <begin position="259"/>
        <end position="358"/>
    </location>
</feature>
<dbReference type="Proteomes" id="UP001184230">
    <property type="component" value="Unassembled WGS sequence"/>
</dbReference>
<evidence type="ECO:0000256" key="1">
    <source>
        <dbReference type="SAM" id="Phobius"/>
    </source>
</evidence>
<feature type="transmembrane region" description="Helical" evidence="1">
    <location>
        <begin position="21"/>
        <end position="41"/>
    </location>
</feature>
<feature type="transmembrane region" description="Helical" evidence="1">
    <location>
        <begin position="80"/>
        <end position="100"/>
    </location>
</feature>
<dbReference type="PANTHER" id="PTHR34220">
    <property type="entry name" value="SENSOR HISTIDINE KINASE YPDA"/>
    <property type="match status" value="1"/>
</dbReference>
<evidence type="ECO:0000259" key="2">
    <source>
        <dbReference type="PROSITE" id="PS50109"/>
    </source>
</evidence>
<dbReference type="InterPro" id="IPR050640">
    <property type="entry name" value="Bact_2-comp_sensor_kinase"/>
</dbReference>
<dbReference type="SMART" id="SM00387">
    <property type="entry name" value="HATPase_c"/>
    <property type="match status" value="1"/>
</dbReference>
<proteinExistence type="predicted"/>
<evidence type="ECO:0000313" key="4">
    <source>
        <dbReference type="Proteomes" id="UP001184230"/>
    </source>
</evidence>
<reference evidence="3 4" key="1">
    <citation type="submission" date="2023-07" db="EMBL/GenBank/DDBJ databases">
        <title>Sorghum-associated microbial communities from plants grown in Nebraska, USA.</title>
        <authorList>
            <person name="Schachtman D."/>
        </authorList>
    </citation>
    <scope>NUCLEOTIDE SEQUENCE [LARGE SCALE GENOMIC DNA]</scope>
    <source>
        <strain evidence="3 4">DS1781</strain>
    </source>
</reference>